<dbReference type="EMBL" id="FNON01000007">
    <property type="protein sequence ID" value="SDY85226.1"/>
    <property type="molecule type" value="Genomic_DNA"/>
</dbReference>
<dbReference type="OrthoDB" id="8864980at2"/>
<feature type="region of interest" description="Disordered" evidence="1">
    <location>
        <begin position="693"/>
        <end position="750"/>
    </location>
</feature>
<dbReference type="Proteomes" id="UP000199515">
    <property type="component" value="Unassembled WGS sequence"/>
</dbReference>
<evidence type="ECO:0000256" key="1">
    <source>
        <dbReference type="SAM" id="MobiDB-lite"/>
    </source>
</evidence>
<evidence type="ECO:0000313" key="2">
    <source>
        <dbReference type="EMBL" id="SDY85226.1"/>
    </source>
</evidence>
<gene>
    <name evidence="2" type="ORF">SAMN05421504_107182</name>
</gene>
<protein>
    <submittedName>
        <fullName evidence="2">Uncharacterized protein</fullName>
    </submittedName>
</protein>
<feature type="compositionally biased region" description="Low complexity" evidence="1">
    <location>
        <begin position="722"/>
        <end position="735"/>
    </location>
</feature>
<dbReference type="STRING" id="589385.SAMN05421504_107182"/>
<sequence>MADPVGPLYAAGISPITKSGYTINFLPDAHNYELQAEGKAPVYYYLPNEVRLARRNGDTGDYIFSMIHFVGVRGDSTHVGVPGKEEVTGGLLGFSTTSAPPGNLMKEAQQQIIDMYRGNSNRWWGWRNNVQPVFRPVPVVSNTTTVTNLSPNPDGSVPVVTPPGAPAASRGLPPAIQSASGVVSRKAPRSVPRDGELRASNLDPWYVHMQGQGPGSVTPEAHNAYSGLMGSLPAALVWTSFHGGTGGFSVWQNLKLRVVSPVITLDIVGDWDRIQDHFSAAAHGGGWFWSADIKAAFNNMRQDGTITVNCFVDTTLPDAAKLTEQIEKRSDLVFQKFMEQAQKVIFDPPAFNEEPAKASGGFLGLGGGAAFKLRRDKTHLHLEYHEKREIAYFQDFPISGQLQGLYDEIKADPANEKKYFTTLYLSDWERKVSRTVVPIVNWPDAARKWVGQPCAMLSAQIGYPNTAGVVQWDGHLFQRTDDPAKANWSTAVEMKSAADVQNAPAGWTPDKTFVKRKVHFTEPPSPLENPNVRVDIEKNVVDLDPGELGTLTNEINLEVRVDEVGGLAVGPIGLNVDLETPKQFVEVTFQAQGKKADGTERAPVKFSWAYGDQYEPRFWMLFTGQPDFMPRFKYQVKVIVKGSIFTKGMEWTGPWQDSAASGPLMVTVPTPEDEGVTTKSLVARSEMPALPVAANRPSLPANPELPVSEANGVEADGNGWHSPSAAPSADAPVAAEAEESVFESYSPAGA</sequence>
<evidence type="ECO:0000313" key="3">
    <source>
        <dbReference type="Proteomes" id="UP000199515"/>
    </source>
</evidence>
<dbReference type="RefSeq" id="WP_091294572.1">
    <property type="nucleotide sequence ID" value="NZ_FNON01000007.1"/>
</dbReference>
<organism evidence="2 3">
    <name type="scientific">Amycolatopsis xylanica</name>
    <dbReference type="NCBI Taxonomy" id="589385"/>
    <lineage>
        <taxon>Bacteria</taxon>
        <taxon>Bacillati</taxon>
        <taxon>Actinomycetota</taxon>
        <taxon>Actinomycetes</taxon>
        <taxon>Pseudonocardiales</taxon>
        <taxon>Pseudonocardiaceae</taxon>
        <taxon>Amycolatopsis</taxon>
    </lineage>
</organism>
<accession>A0A1H3N8Q6</accession>
<name>A0A1H3N8Q6_9PSEU</name>
<proteinExistence type="predicted"/>
<reference evidence="2 3" key="1">
    <citation type="submission" date="2016-10" db="EMBL/GenBank/DDBJ databases">
        <authorList>
            <person name="de Groot N.N."/>
        </authorList>
    </citation>
    <scope>NUCLEOTIDE SEQUENCE [LARGE SCALE GENOMIC DNA]</scope>
    <source>
        <strain evidence="2 3">CPCC 202699</strain>
    </source>
</reference>
<dbReference type="AlphaFoldDB" id="A0A1H3N8Q6"/>
<feature type="region of interest" description="Disordered" evidence="1">
    <location>
        <begin position="165"/>
        <end position="195"/>
    </location>
</feature>
<keyword evidence="3" id="KW-1185">Reference proteome</keyword>